<proteinExistence type="predicted"/>
<evidence type="ECO:0000256" key="2">
    <source>
        <dbReference type="ARBA" id="ARBA00004613"/>
    </source>
</evidence>
<protein>
    <recommendedName>
        <fullName evidence="4">Crinkler effector protein N-terminal domain-containing protein</fullName>
    </recommendedName>
</protein>
<dbReference type="EMBL" id="QXFT01001299">
    <property type="protein sequence ID" value="KAE9322637.1"/>
    <property type="molecule type" value="Genomic_DNA"/>
</dbReference>
<dbReference type="Proteomes" id="UP000434957">
    <property type="component" value="Unassembled WGS sequence"/>
</dbReference>
<name>A0A6A4EJ31_9STRA</name>
<gene>
    <name evidence="5" type="ORF">PR003_g17175</name>
</gene>
<reference evidence="5 6" key="1">
    <citation type="submission" date="2018-08" db="EMBL/GenBank/DDBJ databases">
        <title>Genomic investigation of the strawberry pathogen Phytophthora fragariae indicates pathogenicity is determined by transcriptional variation in three key races.</title>
        <authorList>
            <person name="Adams T.M."/>
            <person name="Armitage A.D."/>
            <person name="Sobczyk M.K."/>
            <person name="Bates H.J."/>
            <person name="Dunwell J.M."/>
            <person name="Nellist C.F."/>
            <person name="Harrison R.J."/>
        </authorList>
    </citation>
    <scope>NUCLEOTIDE SEQUENCE [LARGE SCALE GENOMIC DNA]</scope>
    <source>
        <strain evidence="5 6">SCRP333</strain>
    </source>
</reference>
<accession>A0A6A4EJ31</accession>
<keyword evidence="6" id="KW-1185">Reference proteome</keyword>
<evidence type="ECO:0000313" key="5">
    <source>
        <dbReference type="EMBL" id="KAE9322637.1"/>
    </source>
</evidence>
<evidence type="ECO:0000256" key="1">
    <source>
        <dbReference type="ARBA" id="ARBA00004340"/>
    </source>
</evidence>
<feature type="non-terminal residue" evidence="5">
    <location>
        <position position="221"/>
    </location>
</feature>
<evidence type="ECO:0000259" key="4">
    <source>
        <dbReference type="Pfam" id="PF20147"/>
    </source>
</evidence>
<dbReference type="Pfam" id="PF20147">
    <property type="entry name" value="Crinkler"/>
    <property type="match status" value="1"/>
</dbReference>
<comment type="caution">
    <text evidence="5">The sequence shown here is derived from an EMBL/GenBank/DDBJ whole genome shotgun (WGS) entry which is preliminary data.</text>
</comment>
<organism evidence="5 6">
    <name type="scientific">Phytophthora rubi</name>
    <dbReference type="NCBI Taxonomy" id="129364"/>
    <lineage>
        <taxon>Eukaryota</taxon>
        <taxon>Sar</taxon>
        <taxon>Stramenopiles</taxon>
        <taxon>Oomycota</taxon>
        <taxon>Peronosporomycetes</taxon>
        <taxon>Peronosporales</taxon>
        <taxon>Peronosporaceae</taxon>
        <taxon>Phytophthora</taxon>
    </lineage>
</organism>
<feature type="domain" description="Crinkler effector protein N-terminal" evidence="4">
    <location>
        <begin position="3"/>
        <end position="113"/>
    </location>
</feature>
<comment type="subcellular location">
    <subcellularLocation>
        <location evidence="1">Host cell</location>
    </subcellularLocation>
    <subcellularLocation>
        <location evidence="2">Secreted</location>
    </subcellularLocation>
</comment>
<sequence length="221" mass="23735">MVVLCCAVVGEERIIAVEIGNQQLVGVLKELIKKRAGYNFPSDKLALYLAKQNSVSNGAWVTTAHPDYARLSRGDAGVEATYLTTGTLLDPTWSMKDYFAGAPTEKVIHVLVKLPDDRSTAINVPVERSPLLGREVARTTKDGGACVERSSNASFFVALASAVQVQYLACSTLVKSMTSSSLRTSLGSNRHSLGDSCIDLYAERVMIPRVSLLALLTGLSV</sequence>
<keyword evidence="3" id="KW-0964">Secreted</keyword>
<dbReference type="GO" id="GO:0005576">
    <property type="term" value="C:extracellular region"/>
    <property type="evidence" value="ECO:0007669"/>
    <property type="project" value="UniProtKB-SubCell"/>
</dbReference>
<dbReference type="GO" id="GO:0043657">
    <property type="term" value="C:host cell"/>
    <property type="evidence" value="ECO:0007669"/>
    <property type="project" value="UniProtKB-SubCell"/>
</dbReference>
<evidence type="ECO:0000256" key="3">
    <source>
        <dbReference type="ARBA" id="ARBA00022525"/>
    </source>
</evidence>
<dbReference type="AlphaFoldDB" id="A0A6A4EJ31"/>
<evidence type="ECO:0000313" key="6">
    <source>
        <dbReference type="Proteomes" id="UP000434957"/>
    </source>
</evidence>
<dbReference type="InterPro" id="IPR045379">
    <property type="entry name" value="Crinkler_N"/>
</dbReference>